<accession>A0A915L9E9</accession>
<protein>
    <submittedName>
        <fullName evidence="2">PH domain-containing protein</fullName>
    </submittedName>
</protein>
<dbReference type="Proteomes" id="UP000887565">
    <property type="component" value="Unplaced"/>
</dbReference>
<dbReference type="AlphaFoldDB" id="A0A915L9E9"/>
<sequence length="59" mass="6822">MQETLDEQKEKMWFESLKGLPELYRLDISSGSQILWCVLISTAPKMVRDDEDVTFVATV</sequence>
<evidence type="ECO:0000313" key="1">
    <source>
        <dbReference type="Proteomes" id="UP000887565"/>
    </source>
</evidence>
<organism evidence="1 2">
    <name type="scientific">Romanomermis culicivorax</name>
    <name type="common">Nematode worm</name>
    <dbReference type="NCBI Taxonomy" id="13658"/>
    <lineage>
        <taxon>Eukaryota</taxon>
        <taxon>Metazoa</taxon>
        <taxon>Ecdysozoa</taxon>
        <taxon>Nematoda</taxon>
        <taxon>Enoplea</taxon>
        <taxon>Dorylaimia</taxon>
        <taxon>Mermithida</taxon>
        <taxon>Mermithoidea</taxon>
        <taxon>Mermithidae</taxon>
        <taxon>Romanomermis</taxon>
    </lineage>
</organism>
<name>A0A915L9E9_ROMCU</name>
<keyword evidence="1" id="KW-1185">Reference proteome</keyword>
<evidence type="ECO:0000313" key="2">
    <source>
        <dbReference type="WBParaSite" id="nRc.2.0.1.t47755-RA"/>
    </source>
</evidence>
<reference evidence="2" key="1">
    <citation type="submission" date="2022-11" db="UniProtKB">
        <authorList>
            <consortium name="WormBaseParasite"/>
        </authorList>
    </citation>
    <scope>IDENTIFICATION</scope>
</reference>
<proteinExistence type="predicted"/>
<dbReference type="WBParaSite" id="nRc.2.0.1.t47755-RA">
    <property type="protein sequence ID" value="nRc.2.0.1.t47755-RA"/>
    <property type="gene ID" value="nRc.2.0.1.g47755"/>
</dbReference>